<protein>
    <recommendedName>
        <fullName evidence="3">Aminotransferase class V domain-containing protein</fullName>
    </recommendedName>
</protein>
<keyword evidence="2" id="KW-1185">Reference proteome</keyword>
<proteinExistence type="predicted"/>
<reference evidence="1" key="1">
    <citation type="submission" date="2021-03" db="EMBL/GenBank/DDBJ databases">
        <authorList>
            <person name="Wang G."/>
        </authorList>
    </citation>
    <scope>NUCLEOTIDE SEQUENCE</scope>
    <source>
        <strain evidence="1">KCTC 12899</strain>
    </source>
</reference>
<dbReference type="RefSeq" id="WP_207862531.1">
    <property type="nucleotide sequence ID" value="NZ_JAFREP010000039.1"/>
</dbReference>
<gene>
    <name evidence="1" type="ORF">J3U88_29055</name>
</gene>
<dbReference type="InterPro" id="IPR015422">
    <property type="entry name" value="PyrdxlP-dep_Trfase_small"/>
</dbReference>
<dbReference type="Proteomes" id="UP000664417">
    <property type="component" value="Unassembled WGS sequence"/>
</dbReference>
<dbReference type="AlphaFoldDB" id="A0A8J7U7I6"/>
<evidence type="ECO:0000313" key="2">
    <source>
        <dbReference type="Proteomes" id="UP000664417"/>
    </source>
</evidence>
<name>A0A8J7U7I6_9BACT</name>
<evidence type="ECO:0000313" key="1">
    <source>
        <dbReference type="EMBL" id="MBO1322558.1"/>
    </source>
</evidence>
<dbReference type="Gene3D" id="3.90.1150.10">
    <property type="entry name" value="Aspartate Aminotransferase, domain 1"/>
    <property type="match status" value="1"/>
</dbReference>
<dbReference type="InterPro" id="IPR015424">
    <property type="entry name" value="PyrdxlP-dep_Trfase"/>
</dbReference>
<comment type="caution">
    <text evidence="1">The sequence shown here is derived from an EMBL/GenBank/DDBJ whole genome shotgun (WGS) entry which is preliminary data.</text>
</comment>
<dbReference type="SUPFAM" id="SSF53383">
    <property type="entry name" value="PLP-dependent transferases"/>
    <property type="match status" value="1"/>
</dbReference>
<dbReference type="EMBL" id="JAFREP010000039">
    <property type="protein sequence ID" value="MBO1322558.1"/>
    <property type="molecule type" value="Genomic_DNA"/>
</dbReference>
<accession>A0A8J7U7I6</accession>
<sequence length="140" mass="15624">MLLGPGSLSFADTNPKDIRAQYPWLEHETYLNSAGMMPLSIAAKAALQKYINIQHLGYHRPEEAFRREVNRNTGKLFANMIGAAPNEVTEITCTNPTKIDLRGRLKKAGIRANVGQNRMRISPAQFNNQSDMDKLLNALA</sequence>
<organism evidence="1 2">
    <name type="scientific">Acanthopleuribacter pedis</name>
    <dbReference type="NCBI Taxonomy" id="442870"/>
    <lineage>
        <taxon>Bacteria</taxon>
        <taxon>Pseudomonadati</taxon>
        <taxon>Acidobacteriota</taxon>
        <taxon>Holophagae</taxon>
        <taxon>Acanthopleuribacterales</taxon>
        <taxon>Acanthopleuribacteraceae</taxon>
        <taxon>Acanthopleuribacter</taxon>
    </lineage>
</organism>
<evidence type="ECO:0008006" key="3">
    <source>
        <dbReference type="Google" id="ProtNLM"/>
    </source>
</evidence>